<comment type="caution">
    <text evidence="1">The sequence shown here is derived from an EMBL/GenBank/DDBJ whole genome shotgun (WGS) entry which is preliminary data.</text>
</comment>
<gene>
    <name evidence="1" type="primary">Acey_s0642.g1037</name>
    <name evidence="1" type="ORF">Y032_0642g1037</name>
</gene>
<protein>
    <submittedName>
        <fullName evidence="1">Uncharacterized protein</fullName>
    </submittedName>
</protein>
<dbReference type="EMBL" id="JARK01000242">
    <property type="protein sequence ID" value="EYC39750.1"/>
    <property type="molecule type" value="Genomic_DNA"/>
</dbReference>
<dbReference type="AlphaFoldDB" id="A0A016WJC1"/>
<accession>A0A016WJC1</accession>
<reference evidence="2" key="1">
    <citation type="journal article" date="2015" name="Nat. Genet.">
        <title>The genome and transcriptome of the zoonotic hookworm Ancylostoma ceylanicum identify infection-specific gene families.</title>
        <authorList>
            <person name="Schwarz E.M."/>
            <person name="Hu Y."/>
            <person name="Antoshechkin I."/>
            <person name="Miller M.M."/>
            <person name="Sternberg P.W."/>
            <person name="Aroian R.V."/>
        </authorList>
    </citation>
    <scope>NUCLEOTIDE SEQUENCE</scope>
    <source>
        <strain evidence="2">HY135</strain>
    </source>
</reference>
<keyword evidence="2" id="KW-1185">Reference proteome</keyword>
<proteinExistence type="predicted"/>
<evidence type="ECO:0000313" key="1">
    <source>
        <dbReference type="EMBL" id="EYC39750.1"/>
    </source>
</evidence>
<evidence type="ECO:0000313" key="2">
    <source>
        <dbReference type="Proteomes" id="UP000024635"/>
    </source>
</evidence>
<sequence>MGDNCTQRNSLSDFHVSIRLDIIPHQIVVVYGDPMTIGVLWKSTSLRTMRERSALLFFNELFFGKANLQNHSYQKVCFSLGKRLAAVYLRWTQISSSVISKTLRFDNNPGNDPGND</sequence>
<organism evidence="1 2">
    <name type="scientific">Ancylostoma ceylanicum</name>
    <dbReference type="NCBI Taxonomy" id="53326"/>
    <lineage>
        <taxon>Eukaryota</taxon>
        <taxon>Metazoa</taxon>
        <taxon>Ecdysozoa</taxon>
        <taxon>Nematoda</taxon>
        <taxon>Chromadorea</taxon>
        <taxon>Rhabditida</taxon>
        <taxon>Rhabditina</taxon>
        <taxon>Rhabditomorpha</taxon>
        <taxon>Strongyloidea</taxon>
        <taxon>Ancylostomatidae</taxon>
        <taxon>Ancylostomatinae</taxon>
        <taxon>Ancylostoma</taxon>
    </lineage>
</organism>
<dbReference type="Proteomes" id="UP000024635">
    <property type="component" value="Unassembled WGS sequence"/>
</dbReference>
<name>A0A016WJC1_9BILA</name>